<feature type="transmembrane region" description="Helical" evidence="6">
    <location>
        <begin position="47"/>
        <end position="64"/>
    </location>
</feature>
<dbReference type="AlphaFoldDB" id="A0A250JUE2"/>
<dbReference type="InterPro" id="IPR006696">
    <property type="entry name" value="DUF423"/>
</dbReference>
<dbReference type="KEGG" id="mmas:MYMAC_002341"/>
<dbReference type="PANTHER" id="PTHR43461">
    <property type="entry name" value="TRANSMEMBRANE PROTEIN 256"/>
    <property type="match status" value="1"/>
</dbReference>
<evidence type="ECO:0000256" key="5">
    <source>
        <dbReference type="ARBA" id="ARBA00023136"/>
    </source>
</evidence>
<keyword evidence="3 6" id="KW-0812">Transmembrane</keyword>
<name>A0A250JUE2_9BACT</name>
<feature type="transmembrane region" description="Helical" evidence="6">
    <location>
        <begin position="71"/>
        <end position="90"/>
    </location>
</feature>
<gene>
    <name evidence="7" type="ORF">MYMAC_002341</name>
</gene>
<dbReference type="Pfam" id="PF04241">
    <property type="entry name" value="DUF423"/>
    <property type="match status" value="1"/>
</dbReference>
<evidence type="ECO:0000313" key="7">
    <source>
        <dbReference type="EMBL" id="ATB46736.1"/>
    </source>
</evidence>
<organism evidence="7 8">
    <name type="scientific">Corallococcus macrosporus DSM 14697</name>
    <dbReference type="NCBI Taxonomy" id="1189310"/>
    <lineage>
        <taxon>Bacteria</taxon>
        <taxon>Pseudomonadati</taxon>
        <taxon>Myxococcota</taxon>
        <taxon>Myxococcia</taxon>
        <taxon>Myxococcales</taxon>
        <taxon>Cystobacterineae</taxon>
        <taxon>Myxococcaceae</taxon>
        <taxon>Corallococcus</taxon>
    </lineage>
</organism>
<sequence>MMRWWIVLGAVNAFLSVSAGAFGAHALKSRLPQDLQVIFETGARYHMYHALGLVAVGLLGYLRPSPLLNGAGWAMLVGIFLFSGSLYALALSGVRVLGAITPIGGLGFLAGWLLLAVAAWRATS</sequence>
<dbReference type="PANTHER" id="PTHR43461:SF1">
    <property type="entry name" value="TRANSMEMBRANE PROTEIN 256"/>
    <property type="match status" value="1"/>
</dbReference>
<keyword evidence="4 6" id="KW-1133">Transmembrane helix</keyword>
<dbReference type="GO" id="GO:0005886">
    <property type="term" value="C:plasma membrane"/>
    <property type="evidence" value="ECO:0007669"/>
    <property type="project" value="TreeGrafter"/>
</dbReference>
<reference evidence="7 8" key="1">
    <citation type="submission" date="2017-06" db="EMBL/GenBank/DDBJ databases">
        <title>Sequencing and comparative analysis of myxobacterial genomes.</title>
        <authorList>
            <person name="Rupp O."/>
            <person name="Goesmann A."/>
            <person name="Sogaard-Andersen L."/>
        </authorList>
    </citation>
    <scope>NUCLEOTIDE SEQUENCE [LARGE SCALE GENOMIC DNA]</scope>
    <source>
        <strain evidence="7 8">DSM 14697</strain>
    </source>
</reference>
<evidence type="ECO:0000256" key="4">
    <source>
        <dbReference type="ARBA" id="ARBA00022989"/>
    </source>
</evidence>
<evidence type="ECO:0000256" key="6">
    <source>
        <dbReference type="SAM" id="Phobius"/>
    </source>
</evidence>
<feature type="transmembrane region" description="Helical" evidence="6">
    <location>
        <begin position="96"/>
        <end position="120"/>
    </location>
</feature>
<comment type="subcellular location">
    <subcellularLocation>
        <location evidence="1">Membrane</location>
        <topology evidence="1">Multi-pass membrane protein</topology>
    </subcellularLocation>
</comment>
<keyword evidence="8" id="KW-1185">Reference proteome</keyword>
<evidence type="ECO:0000313" key="8">
    <source>
        <dbReference type="Proteomes" id="UP000217343"/>
    </source>
</evidence>
<dbReference type="EMBL" id="CP022203">
    <property type="protein sequence ID" value="ATB46736.1"/>
    <property type="molecule type" value="Genomic_DNA"/>
</dbReference>
<accession>A0A250JUE2</accession>
<evidence type="ECO:0000256" key="2">
    <source>
        <dbReference type="ARBA" id="ARBA00009694"/>
    </source>
</evidence>
<proteinExistence type="inferred from homology"/>
<comment type="similarity">
    <text evidence="2">Belongs to the UPF0382 family.</text>
</comment>
<dbReference type="RefSeq" id="WP_013938957.1">
    <property type="nucleotide sequence ID" value="NZ_CP022203.1"/>
</dbReference>
<dbReference type="Proteomes" id="UP000217343">
    <property type="component" value="Chromosome"/>
</dbReference>
<evidence type="ECO:0000256" key="3">
    <source>
        <dbReference type="ARBA" id="ARBA00022692"/>
    </source>
</evidence>
<keyword evidence="5 6" id="KW-0472">Membrane</keyword>
<evidence type="ECO:0000256" key="1">
    <source>
        <dbReference type="ARBA" id="ARBA00004141"/>
    </source>
</evidence>
<protein>
    <submittedName>
        <fullName evidence="7">Membrane protein</fullName>
    </submittedName>
</protein>
<dbReference type="OrthoDB" id="9802121at2"/>